<dbReference type="PANTHER" id="PTHR30632:SF0">
    <property type="entry name" value="SULFATE-BINDING PROTEIN"/>
    <property type="match status" value="1"/>
</dbReference>
<evidence type="ECO:0000256" key="4">
    <source>
        <dbReference type="PIRSR" id="PIRSR004846-1"/>
    </source>
</evidence>
<gene>
    <name evidence="6" type="primary">modA</name>
    <name evidence="6" type="ORF">H9L09_14020</name>
</gene>
<keyword evidence="3 5" id="KW-0732">Signal</keyword>
<feature type="signal peptide" evidence="5">
    <location>
        <begin position="1"/>
        <end position="25"/>
    </location>
</feature>
<dbReference type="AlphaFoldDB" id="A0A7G9R7V0"/>
<dbReference type="Pfam" id="PF13531">
    <property type="entry name" value="SBP_bac_11"/>
    <property type="match status" value="1"/>
</dbReference>
<accession>A0A7G9R7V0</accession>
<dbReference type="PANTHER" id="PTHR30632">
    <property type="entry name" value="MOLYBDATE-BINDING PERIPLASMIC PROTEIN"/>
    <property type="match status" value="1"/>
</dbReference>
<dbReference type="InterPro" id="IPR005950">
    <property type="entry name" value="ModA"/>
</dbReference>
<dbReference type="GO" id="GO:0015689">
    <property type="term" value="P:molybdate ion transport"/>
    <property type="evidence" value="ECO:0007669"/>
    <property type="project" value="InterPro"/>
</dbReference>
<evidence type="ECO:0000313" key="6">
    <source>
        <dbReference type="EMBL" id="QNN51675.1"/>
    </source>
</evidence>
<dbReference type="GO" id="GO:0046872">
    <property type="term" value="F:metal ion binding"/>
    <property type="evidence" value="ECO:0007669"/>
    <property type="project" value="UniProtKB-KW"/>
</dbReference>
<keyword evidence="4" id="KW-0500">Molybdenum</keyword>
<keyword evidence="7" id="KW-1185">Reference proteome</keyword>
<feature type="binding site" evidence="4">
    <location>
        <position position="209"/>
    </location>
    <ligand>
        <name>molybdate</name>
        <dbReference type="ChEBI" id="CHEBI:36264"/>
    </ligand>
</feature>
<evidence type="ECO:0000256" key="5">
    <source>
        <dbReference type="SAM" id="SignalP"/>
    </source>
</evidence>
<dbReference type="Proteomes" id="UP000515947">
    <property type="component" value="Chromosome"/>
</dbReference>
<dbReference type="Gene3D" id="3.40.190.10">
    <property type="entry name" value="Periplasmic binding protein-like II"/>
    <property type="match status" value="2"/>
</dbReference>
<comment type="similarity">
    <text evidence="1">Belongs to the bacterial solute-binding protein ModA family.</text>
</comment>
<feature type="chain" id="PRO_5038756248" evidence="5">
    <location>
        <begin position="26"/>
        <end position="273"/>
    </location>
</feature>
<dbReference type="GO" id="GO:0030973">
    <property type="term" value="F:molybdate ion binding"/>
    <property type="evidence" value="ECO:0007669"/>
    <property type="project" value="TreeGrafter"/>
</dbReference>
<protein>
    <submittedName>
        <fullName evidence="6">Molybdate ABC transporter substrate-binding protein</fullName>
    </submittedName>
</protein>
<dbReference type="RefSeq" id="WP_187577511.1">
    <property type="nucleotide sequence ID" value="NZ_CP060713.1"/>
</dbReference>
<feature type="binding site" evidence="4">
    <location>
        <position position="191"/>
    </location>
    <ligand>
        <name>molybdate</name>
        <dbReference type="ChEBI" id="CHEBI:36264"/>
    </ligand>
</feature>
<organism evidence="6 7">
    <name type="scientific">Nocardioides mesophilus</name>
    <dbReference type="NCBI Taxonomy" id="433659"/>
    <lineage>
        <taxon>Bacteria</taxon>
        <taxon>Bacillati</taxon>
        <taxon>Actinomycetota</taxon>
        <taxon>Actinomycetes</taxon>
        <taxon>Propionibacteriales</taxon>
        <taxon>Nocardioidaceae</taxon>
        <taxon>Nocardioides</taxon>
    </lineage>
</organism>
<dbReference type="PROSITE" id="PS51257">
    <property type="entry name" value="PROKAR_LIPOPROTEIN"/>
    <property type="match status" value="1"/>
</dbReference>
<evidence type="ECO:0000256" key="3">
    <source>
        <dbReference type="ARBA" id="ARBA00022729"/>
    </source>
</evidence>
<reference evidence="6 7" key="1">
    <citation type="submission" date="2020-08" db="EMBL/GenBank/DDBJ databases">
        <title>Genome sequence of Nocardioides mesophilus KACC 16243T.</title>
        <authorList>
            <person name="Hyun D.-W."/>
            <person name="Bae J.-W."/>
        </authorList>
    </citation>
    <scope>NUCLEOTIDE SEQUENCE [LARGE SCALE GENOMIC DNA]</scope>
    <source>
        <strain evidence="6 7">KACC 16243</strain>
    </source>
</reference>
<dbReference type="KEGG" id="nmes:H9L09_14020"/>
<feature type="binding site" evidence="4">
    <location>
        <position position="88"/>
    </location>
    <ligand>
        <name>molybdate</name>
        <dbReference type="ChEBI" id="CHEBI:36264"/>
    </ligand>
</feature>
<feature type="binding site" evidence="4">
    <location>
        <position position="60"/>
    </location>
    <ligand>
        <name>molybdate</name>
        <dbReference type="ChEBI" id="CHEBI:36264"/>
    </ligand>
</feature>
<evidence type="ECO:0000313" key="7">
    <source>
        <dbReference type="Proteomes" id="UP000515947"/>
    </source>
</evidence>
<dbReference type="NCBIfam" id="TIGR01256">
    <property type="entry name" value="modA"/>
    <property type="match status" value="1"/>
</dbReference>
<name>A0A7G9R7V0_9ACTN</name>
<dbReference type="InterPro" id="IPR050682">
    <property type="entry name" value="ModA/WtpA"/>
</dbReference>
<keyword evidence="2 4" id="KW-0479">Metal-binding</keyword>
<proteinExistence type="inferred from homology"/>
<evidence type="ECO:0000256" key="1">
    <source>
        <dbReference type="ARBA" id="ARBA00009175"/>
    </source>
</evidence>
<dbReference type="PIRSF" id="PIRSF004846">
    <property type="entry name" value="ModA"/>
    <property type="match status" value="1"/>
</dbReference>
<dbReference type="EMBL" id="CP060713">
    <property type="protein sequence ID" value="QNN51675.1"/>
    <property type="molecule type" value="Genomic_DNA"/>
</dbReference>
<dbReference type="SUPFAM" id="SSF53850">
    <property type="entry name" value="Periplasmic binding protein-like II"/>
    <property type="match status" value="1"/>
</dbReference>
<evidence type="ECO:0000256" key="2">
    <source>
        <dbReference type="ARBA" id="ARBA00022723"/>
    </source>
</evidence>
<sequence length="273" mass="27572">MSRARRSGRRLAALALGVTLVAALAGCGGGSETGGPGTAAGTDQGEGRLSGELTVLAAASLTETFTELARTFEDAHPGTTVSVSFDSSATLAEQVLQGAPADVLATADQRTMGTVVDGDAVAGSPRVFATNRLALVVPADNPAGISTFADLDRPSVDYVVCVPSAPCGALTTTVLQEQDITHPPASEEVDVKAVLSKVELDEADAGIVYTTDAVAAGDKVRAIEVPGADRTSTVYPIAVLSGSAEPALARAWVQLVLSADGQRVLRAAGFGTP</sequence>